<dbReference type="EMBL" id="JAFNAA010000004">
    <property type="protein sequence ID" value="MBO1107626.1"/>
    <property type="molecule type" value="Genomic_DNA"/>
</dbReference>
<comment type="subcellular location">
    <subcellularLocation>
        <location evidence="1">Membrane</location>
        <topology evidence="1">Multi-pass membrane protein</topology>
    </subcellularLocation>
</comment>
<dbReference type="PANTHER" id="PTHR33507:SF3">
    <property type="entry name" value="INNER MEMBRANE PROTEIN YBBJ"/>
    <property type="match status" value="1"/>
</dbReference>
<evidence type="ECO:0000256" key="5">
    <source>
        <dbReference type="SAM" id="Phobius"/>
    </source>
</evidence>
<dbReference type="InterPro" id="IPR002810">
    <property type="entry name" value="NfeD-like_C"/>
</dbReference>
<accession>A0A8I1W5S0</accession>
<protein>
    <submittedName>
        <fullName evidence="7">NfeD family protein</fullName>
    </submittedName>
</protein>
<evidence type="ECO:0000313" key="8">
    <source>
        <dbReference type="Proteomes" id="UP000664658"/>
    </source>
</evidence>
<proteinExistence type="predicted"/>
<keyword evidence="2 5" id="KW-0812">Transmembrane</keyword>
<dbReference type="InterPro" id="IPR012340">
    <property type="entry name" value="NA-bd_OB-fold"/>
</dbReference>
<dbReference type="GO" id="GO:0005886">
    <property type="term" value="C:plasma membrane"/>
    <property type="evidence" value="ECO:0007669"/>
    <property type="project" value="TreeGrafter"/>
</dbReference>
<dbReference type="Gene3D" id="2.40.50.140">
    <property type="entry name" value="Nucleic acid-binding proteins"/>
    <property type="match status" value="1"/>
</dbReference>
<dbReference type="Proteomes" id="UP000664658">
    <property type="component" value="Unassembled WGS sequence"/>
</dbReference>
<dbReference type="InterPro" id="IPR052165">
    <property type="entry name" value="Membrane_assoc_protease"/>
</dbReference>
<name>A0A8I1W5S0_PLESH</name>
<evidence type="ECO:0000256" key="1">
    <source>
        <dbReference type="ARBA" id="ARBA00004141"/>
    </source>
</evidence>
<dbReference type="SUPFAM" id="SSF141322">
    <property type="entry name" value="NfeD domain-like"/>
    <property type="match status" value="1"/>
</dbReference>
<comment type="caution">
    <text evidence="7">The sequence shown here is derived from an EMBL/GenBank/DDBJ whole genome shotgun (WGS) entry which is preliminary data.</text>
</comment>
<gene>
    <name evidence="7" type="ORF">J2R62_05185</name>
</gene>
<dbReference type="RefSeq" id="WP_207541766.1">
    <property type="nucleotide sequence ID" value="NZ_JAFNAA010000004.1"/>
</dbReference>
<feature type="transmembrane region" description="Helical" evidence="5">
    <location>
        <begin position="6"/>
        <end position="26"/>
    </location>
</feature>
<evidence type="ECO:0000259" key="6">
    <source>
        <dbReference type="Pfam" id="PF01957"/>
    </source>
</evidence>
<keyword evidence="4 5" id="KW-0472">Membrane</keyword>
<feature type="domain" description="NfeD-like C-terminal" evidence="6">
    <location>
        <begin position="93"/>
        <end position="148"/>
    </location>
</feature>
<dbReference type="PANTHER" id="PTHR33507">
    <property type="entry name" value="INNER MEMBRANE PROTEIN YBBJ"/>
    <property type="match status" value="1"/>
</dbReference>
<feature type="transmembrane region" description="Helical" evidence="5">
    <location>
        <begin position="55"/>
        <end position="72"/>
    </location>
</feature>
<organism evidence="7 8">
    <name type="scientific">Plesiomonas shigelloides</name>
    <name type="common">Aeromonas shigelloides</name>
    <dbReference type="NCBI Taxonomy" id="703"/>
    <lineage>
        <taxon>Bacteria</taxon>
        <taxon>Pseudomonadati</taxon>
        <taxon>Pseudomonadota</taxon>
        <taxon>Gammaproteobacteria</taxon>
        <taxon>Enterobacterales</taxon>
        <taxon>Enterobacteriaceae</taxon>
        <taxon>Plesiomonas</taxon>
    </lineage>
</organism>
<evidence type="ECO:0000256" key="4">
    <source>
        <dbReference type="ARBA" id="ARBA00023136"/>
    </source>
</evidence>
<dbReference type="Pfam" id="PF01957">
    <property type="entry name" value="NfeD"/>
    <property type="match status" value="1"/>
</dbReference>
<evidence type="ECO:0000313" key="7">
    <source>
        <dbReference type="EMBL" id="MBO1107626.1"/>
    </source>
</evidence>
<evidence type="ECO:0000256" key="3">
    <source>
        <dbReference type="ARBA" id="ARBA00022989"/>
    </source>
</evidence>
<keyword evidence="3 5" id="KW-1133">Transmembrane helix</keyword>
<dbReference type="AlphaFoldDB" id="A0A8I1W5S0"/>
<sequence length="152" mass="17139">MMPLFSGWAEWHWLVFGLLLLACELLGTAGYLLWIGVAAILVSAILWLWPLGFVGQWILFAILALLASLLWWRWQHTRDRQDQDHTSLNQRRNTLIGRQATLSEATENGVGRLNLGDTTWRIQVEQDLPAGTAVEVVDVQGITLLVRPIDIG</sequence>
<evidence type="ECO:0000256" key="2">
    <source>
        <dbReference type="ARBA" id="ARBA00022692"/>
    </source>
</evidence>
<reference evidence="7" key="1">
    <citation type="submission" date="2021-03" db="EMBL/GenBank/DDBJ databases">
        <title>Plesiomonas shigelloides zfcc0051, isolated from zebrafish feces.</title>
        <authorList>
            <person name="Vanderhoek Z."/>
            <person name="Gaulke C."/>
        </authorList>
    </citation>
    <scope>NUCLEOTIDE SEQUENCE</scope>
    <source>
        <strain evidence="7">Zfcc0051</strain>
    </source>
</reference>